<comment type="caution">
    <text evidence="8">The sequence shown here is derived from an EMBL/GenBank/DDBJ whole genome shotgun (WGS) entry which is preliminary data.</text>
</comment>
<feature type="domain" description="RNA-binding S4" evidence="7">
    <location>
        <begin position="14"/>
        <end position="79"/>
    </location>
</feature>
<dbReference type="InterPro" id="IPR006145">
    <property type="entry name" value="PsdUridine_synth_RsuA/RluA"/>
</dbReference>
<proteinExistence type="inferred from homology"/>
<dbReference type="NCBIfam" id="TIGR00005">
    <property type="entry name" value="rluA_subfam"/>
    <property type="match status" value="1"/>
</dbReference>
<comment type="catalytic activity">
    <reaction evidence="1 6">
        <text>a uridine in RNA = a pseudouridine in RNA</text>
        <dbReference type="Rhea" id="RHEA:48348"/>
        <dbReference type="Rhea" id="RHEA-COMP:12068"/>
        <dbReference type="Rhea" id="RHEA-COMP:12069"/>
        <dbReference type="ChEBI" id="CHEBI:65314"/>
        <dbReference type="ChEBI" id="CHEBI:65315"/>
    </reaction>
</comment>
<evidence type="ECO:0000256" key="6">
    <source>
        <dbReference type="RuleBase" id="RU362028"/>
    </source>
</evidence>
<feature type="active site" evidence="4">
    <location>
        <position position="138"/>
    </location>
</feature>
<protein>
    <recommendedName>
        <fullName evidence="6">Pseudouridine synthase</fullName>
        <ecNumber evidence="6">5.4.99.-</ecNumber>
    </recommendedName>
</protein>
<gene>
    <name evidence="8" type="ORF">H9895_03780</name>
</gene>
<dbReference type="InterPro" id="IPR006224">
    <property type="entry name" value="PsdUridine_synth_RluA-like_CS"/>
</dbReference>
<keyword evidence="5" id="KW-0694">RNA-binding</keyword>
<dbReference type="Pfam" id="PF01479">
    <property type="entry name" value="S4"/>
    <property type="match status" value="1"/>
</dbReference>
<dbReference type="Gene3D" id="3.30.2350.10">
    <property type="entry name" value="Pseudouridine synthase"/>
    <property type="match status" value="1"/>
</dbReference>
<dbReference type="CDD" id="cd00165">
    <property type="entry name" value="S4"/>
    <property type="match status" value="1"/>
</dbReference>
<dbReference type="SUPFAM" id="SSF55120">
    <property type="entry name" value="Pseudouridine synthase"/>
    <property type="match status" value="1"/>
</dbReference>
<evidence type="ECO:0000256" key="1">
    <source>
        <dbReference type="ARBA" id="ARBA00000073"/>
    </source>
</evidence>
<dbReference type="PROSITE" id="PS01129">
    <property type="entry name" value="PSI_RLU"/>
    <property type="match status" value="1"/>
</dbReference>
<keyword evidence="3 6" id="KW-0413">Isomerase</keyword>
<dbReference type="GO" id="GO:0003723">
    <property type="term" value="F:RNA binding"/>
    <property type="evidence" value="ECO:0007669"/>
    <property type="project" value="UniProtKB-KW"/>
</dbReference>
<dbReference type="PROSITE" id="PS50889">
    <property type="entry name" value="S4"/>
    <property type="match status" value="1"/>
</dbReference>
<reference evidence="8" key="1">
    <citation type="journal article" date="2021" name="PeerJ">
        <title>Extensive microbial diversity within the chicken gut microbiome revealed by metagenomics and culture.</title>
        <authorList>
            <person name="Gilroy R."/>
            <person name="Ravi A."/>
            <person name="Getino M."/>
            <person name="Pursley I."/>
            <person name="Horton D.L."/>
            <person name="Alikhan N.F."/>
            <person name="Baker D."/>
            <person name="Gharbi K."/>
            <person name="Hall N."/>
            <person name="Watson M."/>
            <person name="Adriaenssens E.M."/>
            <person name="Foster-Nyarko E."/>
            <person name="Jarju S."/>
            <person name="Secka A."/>
            <person name="Antonio M."/>
            <person name="Oren A."/>
            <person name="Chaudhuri R.R."/>
            <person name="La Ragione R."/>
            <person name="Hildebrand F."/>
            <person name="Pallen M.J."/>
        </authorList>
    </citation>
    <scope>NUCLEOTIDE SEQUENCE</scope>
    <source>
        <strain evidence="8">CHK169-2315</strain>
    </source>
</reference>
<dbReference type="SUPFAM" id="SSF55174">
    <property type="entry name" value="Alpha-L RNA-binding motif"/>
    <property type="match status" value="1"/>
</dbReference>
<evidence type="ECO:0000256" key="5">
    <source>
        <dbReference type="PROSITE-ProRule" id="PRU00182"/>
    </source>
</evidence>
<dbReference type="InterPro" id="IPR050188">
    <property type="entry name" value="RluA_PseudoU_synthase"/>
</dbReference>
<dbReference type="Pfam" id="PF00849">
    <property type="entry name" value="PseudoU_synth_2"/>
    <property type="match status" value="1"/>
</dbReference>
<evidence type="ECO:0000313" key="9">
    <source>
        <dbReference type="Proteomes" id="UP000823937"/>
    </source>
</evidence>
<dbReference type="SMART" id="SM00363">
    <property type="entry name" value="S4"/>
    <property type="match status" value="1"/>
</dbReference>
<dbReference type="PANTHER" id="PTHR21600">
    <property type="entry name" value="MITOCHONDRIAL RNA PSEUDOURIDINE SYNTHASE"/>
    <property type="match status" value="1"/>
</dbReference>
<dbReference type="EC" id="5.4.99.-" evidence="6"/>
<dbReference type="Gene3D" id="3.10.290.10">
    <property type="entry name" value="RNA-binding S4 domain"/>
    <property type="match status" value="1"/>
</dbReference>
<dbReference type="PANTHER" id="PTHR21600:SF44">
    <property type="entry name" value="RIBOSOMAL LARGE SUBUNIT PSEUDOURIDINE SYNTHASE D"/>
    <property type="match status" value="1"/>
</dbReference>
<evidence type="ECO:0000256" key="2">
    <source>
        <dbReference type="ARBA" id="ARBA00010876"/>
    </source>
</evidence>
<comment type="similarity">
    <text evidence="2 6">Belongs to the pseudouridine synthase RluA family.</text>
</comment>
<dbReference type="InterPro" id="IPR006225">
    <property type="entry name" value="PsdUridine_synth_RluC/D"/>
</dbReference>
<evidence type="ECO:0000256" key="4">
    <source>
        <dbReference type="PIRSR" id="PIRSR606225-1"/>
    </source>
</evidence>
<reference evidence="8" key="2">
    <citation type="submission" date="2021-04" db="EMBL/GenBank/DDBJ databases">
        <authorList>
            <person name="Gilroy R."/>
        </authorList>
    </citation>
    <scope>NUCLEOTIDE SEQUENCE</scope>
    <source>
        <strain evidence="8">CHK169-2315</strain>
    </source>
</reference>
<dbReference type="AlphaFoldDB" id="A0A9D1TJ83"/>
<dbReference type="InterPro" id="IPR002942">
    <property type="entry name" value="S4_RNA-bd"/>
</dbReference>
<dbReference type="GO" id="GO:0120159">
    <property type="term" value="F:rRNA pseudouridine synthase activity"/>
    <property type="evidence" value="ECO:0007669"/>
    <property type="project" value="UniProtKB-ARBA"/>
</dbReference>
<dbReference type="EMBL" id="DXHX01000050">
    <property type="protein sequence ID" value="HIV74184.1"/>
    <property type="molecule type" value="Genomic_DNA"/>
</dbReference>
<dbReference type="InterPro" id="IPR036986">
    <property type="entry name" value="S4_RNA-bd_sf"/>
</dbReference>
<dbReference type="Proteomes" id="UP000823937">
    <property type="component" value="Unassembled WGS sequence"/>
</dbReference>
<dbReference type="InterPro" id="IPR020103">
    <property type="entry name" value="PsdUridine_synth_cat_dom_sf"/>
</dbReference>
<evidence type="ECO:0000259" key="7">
    <source>
        <dbReference type="SMART" id="SM00363"/>
    </source>
</evidence>
<organism evidence="8 9">
    <name type="scientific">Candidatus Pseudogracilibacillus intestinigallinarum</name>
    <dbReference type="NCBI Taxonomy" id="2838742"/>
    <lineage>
        <taxon>Bacteria</taxon>
        <taxon>Bacillati</taxon>
        <taxon>Bacillota</taxon>
        <taxon>Bacilli</taxon>
        <taxon>Bacillales</taxon>
        <taxon>Bacillaceae</taxon>
        <taxon>Pseudogracilibacillus</taxon>
    </lineage>
</organism>
<evidence type="ECO:0000256" key="3">
    <source>
        <dbReference type="ARBA" id="ARBA00023235"/>
    </source>
</evidence>
<name>A0A9D1TJ83_9BACI</name>
<comment type="function">
    <text evidence="6">Responsible for synthesis of pseudouridine from uracil.</text>
</comment>
<accession>A0A9D1TJ83</accession>
<dbReference type="GO" id="GO:0000455">
    <property type="term" value="P:enzyme-directed rRNA pseudouridine synthesis"/>
    <property type="evidence" value="ECO:0007669"/>
    <property type="project" value="TreeGrafter"/>
</dbReference>
<sequence length="303" mass="34675">MIKQIIVEPEEVNQRMDKLLVMKTDYSRQQIQSYIKNGSILVNGQVAKPNYKCKEADTITLHIQEEAVKEKPIEAENIPLDIVYEDNALLVVNKPRGMLVHPTHHVRTGTLVNAVKYHCKTLSDVGGEEREGIVHRLDQDTSGVIIIAKNNDVHAHLKEQFQARTVTRIYEAIVYGVVPHDQGVVRAPIGRNPKNRLEMAVVEGGKESETKFRVLERFQQYTHVECELITGRTHQIRVHMKYMNHPIIGDEVYTKKKSPYIKGQALFAKKVSFVHPVLKEQITVEVEQPSYFKSVIEKLQNIT</sequence>
<dbReference type="CDD" id="cd02869">
    <property type="entry name" value="PseudoU_synth_RluA_like"/>
    <property type="match status" value="1"/>
</dbReference>
<evidence type="ECO:0000313" key="8">
    <source>
        <dbReference type="EMBL" id="HIV74184.1"/>
    </source>
</evidence>